<reference evidence="1 2" key="1">
    <citation type="journal article" date="2022" name="bioRxiv">
        <title>The genome of the oomycete Peronosclerospora sorghi, a cosmopolitan pathogen of maize and sorghum, is inflated with dispersed pseudogenes.</title>
        <authorList>
            <person name="Fletcher K."/>
            <person name="Martin F."/>
            <person name="Isakeit T."/>
            <person name="Cavanaugh K."/>
            <person name="Magill C."/>
            <person name="Michelmore R."/>
        </authorList>
    </citation>
    <scope>NUCLEOTIDE SEQUENCE [LARGE SCALE GENOMIC DNA]</scope>
    <source>
        <strain evidence="1">P6</strain>
    </source>
</reference>
<name>A0ACC0W5U3_9STRA</name>
<sequence length="286" mass="32646">MTPPQSPQSTPRTPSTPYKLDDVSGWKALESSLLNPQGNRRRVPSDTTERHGGDDEFVYLTPLVDLVTRKSFFHINRHHRTSVGDMLNQCIKRGIKYNWCQVRYAASIAARTFLLKLKPAGRAAYMPTLLPRLCLNRYYIAERVQKYSQESWQLIFGTHGRDLVATYATEFVDYYFEMANHFVRESACHCIAELGTKVGASAIRPHVPHVPRLLQSLLLCFYDVSNLVRDVACLVSAQLVLGFQDEARPFLEDFYRLWIEHLAVPIWSVREDAAVALGNVIRAYGQ</sequence>
<protein>
    <submittedName>
        <fullName evidence="1">Uncharacterized protein</fullName>
    </submittedName>
</protein>
<organism evidence="1 2">
    <name type="scientific">Peronosclerospora sorghi</name>
    <dbReference type="NCBI Taxonomy" id="230839"/>
    <lineage>
        <taxon>Eukaryota</taxon>
        <taxon>Sar</taxon>
        <taxon>Stramenopiles</taxon>
        <taxon>Oomycota</taxon>
        <taxon>Peronosporomycetes</taxon>
        <taxon>Peronosporales</taxon>
        <taxon>Peronosporaceae</taxon>
        <taxon>Peronosclerospora</taxon>
    </lineage>
</organism>
<proteinExistence type="predicted"/>
<evidence type="ECO:0000313" key="1">
    <source>
        <dbReference type="EMBL" id="KAI9913396.1"/>
    </source>
</evidence>
<keyword evidence="2" id="KW-1185">Reference proteome</keyword>
<evidence type="ECO:0000313" key="2">
    <source>
        <dbReference type="Proteomes" id="UP001163321"/>
    </source>
</evidence>
<comment type="caution">
    <text evidence="1">The sequence shown here is derived from an EMBL/GenBank/DDBJ whole genome shotgun (WGS) entry which is preliminary data.</text>
</comment>
<dbReference type="EMBL" id="CM047583">
    <property type="protein sequence ID" value="KAI9913396.1"/>
    <property type="molecule type" value="Genomic_DNA"/>
</dbReference>
<dbReference type="Proteomes" id="UP001163321">
    <property type="component" value="Chromosome 4"/>
</dbReference>
<accession>A0ACC0W5U3</accession>
<gene>
    <name evidence="1" type="ORF">PsorP6_005468</name>
</gene>